<comment type="caution">
    <text evidence="1">The sequence shown here is derived from an EMBL/GenBank/DDBJ whole genome shotgun (WGS) entry which is preliminary data.</text>
</comment>
<name>A0ABW0BQK0_9ACTN</name>
<proteinExistence type="predicted"/>
<sequence length="243" mass="26780">MDEMTNSSVVGRLLEEISWEGNARRYREGGRGRENVLTAEVLMPLAYLPRNRFLGELFRRAHGADAARGVVADEVEKAEFTLLPGDVFVGPEGAVQVQPDGYLSSESALVLVEAKRIRSASFQQKQLAKELLAVVQEAGERTPLLLLILGSPPPVRVKRTGPVELLEAVVGDLEAVAERADWTGPPVADLVERVPEIVAWLTWEEIRNLVTEQRRAGPELPPEMEGTVERLCEAVTSAIDWHS</sequence>
<dbReference type="Proteomes" id="UP001596087">
    <property type="component" value="Unassembled WGS sequence"/>
</dbReference>
<protein>
    <submittedName>
        <fullName evidence="1">Uncharacterized protein</fullName>
    </submittedName>
</protein>
<reference evidence="2" key="1">
    <citation type="journal article" date="2019" name="Int. J. Syst. Evol. Microbiol.">
        <title>The Global Catalogue of Microorganisms (GCM) 10K type strain sequencing project: providing services to taxonomists for standard genome sequencing and annotation.</title>
        <authorList>
            <consortium name="The Broad Institute Genomics Platform"/>
            <consortium name="The Broad Institute Genome Sequencing Center for Infectious Disease"/>
            <person name="Wu L."/>
            <person name="Ma J."/>
        </authorList>
    </citation>
    <scope>NUCLEOTIDE SEQUENCE [LARGE SCALE GENOMIC DNA]</scope>
    <source>
        <strain evidence="2">DFY41</strain>
    </source>
</reference>
<accession>A0ABW0BQK0</accession>
<dbReference type="EMBL" id="JBHSKD010000027">
    <property type="protein sequence ID" value="MFC5179428.1"/>
    <property type="molecule type" value="Genomic_DNA"/>
</dbReference>
<evidence type="ECO:0000313" key="2">
    <source>
        <dbReference type="Proteomes" id="UP001596087"/>
    </source>
</evidence>
<dbReference type="RefSeq" id="WP_378593546.1">
    <property type="nucleotide sequence ID" value="NZ_JBHSKD010000027.1"/>
</dbReference>
<evidence type="ECO:0000313" key="1">
    <source>
        <dbReference type="EMBL" id="MFC5179428.1"/>
    </source>
</evidence>
<gene>
    <name evidence="1" type="ORF">ACFPGP_22320</name>
</gene>
<keyword evidence="2" id="KW-1185">Reference proteome</keyword>
<organism evidence="1 2">
    <name type="scientific">Nocardioides taihuensis</name>
    <dbReference type="NCBI Taxonomy" id="1835606"/>
    <lineage>
        <taxon>Bacteria</taxon>
        <taxon>Bacillati</taxon>
        <taxon>Actinomycetota</taxon>
        <taxon>Actinomycetes</taxon>
        <taxon>Propionibacteriales</taxon>
        <taxon>Nocardioidaceae</taxon>
        <taxon>Nocardioides</taxon>
    </lineage>
</organism>